<dbReference type="KEGG" id="ngr:NAEGRDRAFT_72113"/>
<feature type="domain" description="GAIN-B" evidence="10">
    <location>
        <begin position="755"/>
        <end position="936"/>
    </location>
</feature>
<keyword evidence="3 8" id="KW-0812">Transmembrane</keyword>
<dbReference type="EMBL" id="GG738895">
    <property type="protein sequence ID" value="EFC39987.1"/>
    <property type="molecule type" value="Genomic_DNA"/>
</dbReference>
<keyword evidence="12" id="KW-1185">Reference proteome</keyword>
<dbReference type="PROSITE" id="PS01186">
    <property type="entry name" value="EGF_2"/>
    <property type="match status" value="2"/>
</dbReference>
<dbReference type="PROSITE" id="PS50221">
    <property type="entry name" value="GAIN_B"/>
    <property type="match status" value="1"/>
</dbReference>
<dbReference type="GO" id="GO:0005886">
    <property type="term" value="C:plasma membrane"/>
    <property type="evidence" value="ECO:0007669"/>
    <property type="project" value="UniProtKB-SubCell"/>
</dbReference>
<dbReference type="OrthoDB" id="283575at2759"/>
<dbReference type="GeneID" id="8854219"/>
<evidence type="ECO:0000313" key="11">
    <source>
        <dbReference type="EMBL" id="EFC39987.1"/>
    </source>
</evidence>
<dbReference type="Pfam" id="PF25021">
    <property type="entry name" value="TEN_NHL"/>
    <property type="match status" value="1"/>
</dbReference>
<dbReference type="InterPro" id="IPR011042">
    <property type="entry name" value="6-blade_b-propeller_TolB-like"/>
</dbReference>
<sequence>MVKLWYFLTVLLSILILVSHSCQAKVIDPNSLNAAVATHLYERKFLGALCDGTTGLACYTGYVKQTFLYNETELYFTNSFTKSINKYNLQTKVVETIVGTGSYHRAPLTLSDLYATPKETNIGEPNSVAVYQGFVYFTTIENTDVIFRVKSEGSGLVTIFAGVSGSTGYNPLVISRTSSPLSGPTYLNFYSNGNLILYESEICTIRLISGNNITTLAGNGLCNYAYVNNTLSNGISAMTISTDQILYISTPSGVIMKWNGADFVTVYDTQAFVSSLAANSANIYFTTDTNELSSVSIDGSNRVVLMGPNLGFMSDGQVLSGGKTASPMALSISKASSTLFFSENGNARIRTYLNANVKTLIGFSSSGSAATTLVNPTKMALVGSNLYVLETMSGSILNYDVSGNAPAGGGGYKLVTSIAGCSSIVAINNTVYVGSTLYNSVYKIEGTKAIRIAGNGTNLSSGDGKYANASTISNPLALASDSSGSLYILSTNIIRKVDKNGIISTLYNYFSTGLNDIYISEKDEILISDLKGYVYQLTCTTDLFQFCGYIQIAGVSNGLARSVGFNNALEVPIKPLTISAVSNFKTGYWNTLLISESTSISVVSEGLISGLVYNPKNSPTVSFQTLQVTGFAVNQTNGVIYVSGPYGISTLTPYKLPREACPCSGNGICYSNNPNLCLCDQGWSGTKCALPLCNGILSTNPQVCTNGQGVCSAPDSCVCKSGFVGTQCQIPFCVGSTLNENFTCSESQSNSGSNSSTSTKQEIIVEVVETVTDLNSKNLTFTTVDTIEVVFPSNFSSYLSQTISQIANNPITLVSSVVDSTNSSTNPSENPVKPQLVVSPVITLSLFTNSSMIISVKNLEKPIELLFTNIQLSKIESSSNLTCMFFDTSINDWSDEGISSKIISIQQADSQFVISMKCETKHLTSFAVIDKNYKKQVSSPNEGGNKIPATVSEWKSQLEGLSESEIIAISVSIGGSCLIIATLAILISVVCIIVMKRKKNRCLTI</sequence>
<dbReference type="GO" id="GO:0005102">
    <property type="term" value="F:signaling receptor binding"/>
    <property type="evidence" value="ECO:0007669"/>
    <property type="project" value="TreeGrafter"/>
</dbReference>
<dbReference type="InterPro" id="IPR056822">
    <property type="entry name" value="TEN_NHL"/>
</dbReference>
<dbReference type="InterPro" id="IPR050969">
    <property type="entry name" value="Dev_Signal_Modulators"/>
</dbReference>
<feature type="chain" id="PRO_5003038800" evidence="9">
    <location>
        <begin position="25"/>
        <end position="1005"/>
    </location>
</feature>
<dbReference type="eggNOG" id="KOG1225">
    <property type="taxonomic scope" value="Eukaryota"/>
</dbReference>
<dbReference type="Gene3D" id="2.120.10.30">
    <property type="entry name" value="TolB, C-terminal domain"/>
    <property type="match status" value="2"/>
</dbReference>
<evidence type="ECO:0000256" key="8">
    <source>
        <dbReference type="SAM" id="Phobius"/>
    </source>
</evidence>
<organism evidence="12">
    <name type="scientific">Naegleria gruberi</name>
    <name type="common">Amoeba</name>
    <dbReference type="NCBI Taxonomy" id="5762"/>
    <lineage>
        <taxon>Eukaryota</taxon>
        <taxon>Discoba</taxon>
        <taxon>Heterolobosea</taxon>
        <taxon>Tetramitia</taxon>
        <taxon>Eutetramitia</taxon>
        <taxon>Vahlkampfiidae</taxon>
        <taxon>Naegleria</taxon>
    </lineage>
</organism>
<evidence type="ECO:0000256" key="5">
    <source>
        <dbReference type="ARBA" id="ARBA00022989"/>
    </source>
</evidence>
<evidence type="ECO:0000256" key="1">
    <source>
        <dbReference type="ARBA" id="ARBA00004236"/>
    </source>
</evidence>
<keyword evidence="4 9" id="KW-0732">Signal</keyword>
<evidence type="ECO:0000256" key="2">
    <source>
        <dbReference type="ARBA" id="ARBA00022475"/>
    </source>
</evidence>
<dbReference type="AlphaFoldDB" id="D2VSZ2"/>
<protein>
    <submittedName>
        <fullName evidence="11">Predicted protein</fullName>
    </submittedName>
</protein>
<keyword evidence="7" id="KW-1015">Disulfide bond</keyword>
<evidence type="ECO:0000256" key="9">
    <source>
        <dbReference type="SAM" id="SignalP"/>
    </source>
</evidence>
<evidence type="ECO:0000256" key="6">
    <source>
        <dbReference type="ARBA" id="ARBA00023136"/>
    </source>
</evidence>
<evidence type="ECO:0000256" key="3">
    <source>
        <dbReference type="ARBA" id="ARBA00022692"/>
    </source>
</evidence>
<dbReference type="InterPro" id="IPR000742">
    <property type="entry name" value="EGF"/>
</dbReference>
<dbReference type="GO" id="GO:0005576">
    <property type="term" value="C:extracellular region"/>
    <property type="evidence" value="ECO:0007669"/>
    <property type="project" value="TreeGrafter"/>
</dbReference>
<reference evidence="11 12" key="1">
    <citation type="journal article" date="2010" name="Cell">
        <title>The genome of Naegleria gruberi illuminates early eukaryotic versatility.</title>
        <authorList>
            <person name="Fritz-Laylin L.K."/>
            <person name="Prochnik S.E."/>
            <person name="Ginger M.L."/>
            <person name="Dacks J.B."/>
            <person name="Carpenter M.L."/>
            <person name="Field M.C."/>
            <person name="Kuo A."/>
            <person name="Paredez A."/>
            <person name="Chapman J."/>
            <person name="Pham J."/>
            <person name="Shu S."/>
            <person name="Neupane R."/>
            <person name="Cipriano M."/>
            <person name="Mancuso J."/>
            <person name="Tu H."/>
            <person name="Salamov A."/>
            <person name="Lindquist E."/>
            <person name="Shapiro H."/>
            <person name="Lucas S."/>
            <person name="Grigoriev I.V."/>
            <person name="Cande W.Z."/>
            <person name="Fulton C."/>
            <person name="Rokhsar D.S."/>
            <person name="Dawson S.C."/>
        </authorList>
    </citation>
    <scope>NUCLEOTIDE SEQUENCE [LARGE SCALE GENOMIC DNA]</scope>
    <source>
        <strain evidence="11 12">NEG-M</strain>
    </source>
</reference>
<name>D2VSZ2_NAEGR</name>
<keyword evidence="2" id="KW-1003">Cell membrane</keyword>
<keyword evidence="5 8" id="KW-1133">Transmembrane helix</keyword>
<dbReference type="InParanoid" id="D2VSZ2"/>
<dbReference type="PANTHER" id="PTHR14949">
    <property type="entry name" value="EGF-LIKE-DOMAIN, MULTIPLE 7, 8"/>
    <property type="match status" value="1"/>
</dbReference>
<evidence type="ECO:0000313" key="12">
    <source>
        <dbReference type="Proteomes" id="UP000006671"/>
    </source>
</evidence>
<dbReference type="SUPFAM" id="SSF101898">
    <property type="entry name" value="NHL repeat"/>
    <property type="match status" value="2"/>
</dbReference>
<dbReference type="PANTHER" id="PTHR14949:SF56">
    <property type="entry name" value="EGF-LIKE-DOMAIN, MULTIPLE 7"/>
    <property type="match status" value="1"/>
</dbReference>
<dbReference type="GO" id="GO:0009986">
    <property type="term" value="C:cell surface"/>
    <property type="evidence" value="ECO:0007669"/>
    <property type="project" value="TreeGrafter"/>
</dbReference>
<dbReference type="InterPro" id="IPR057244">
    <property type="entry name" value="GAIN_B"/>
</dbReference>
<evidence type="ECO:0000259" key="10">
    <source>
        <dbReference type="PROSITE" id="PS50221"/>
    </source>
</evidence>
<feature type="signal peptide" evidence="9">
    <location>
        <begin position="1"/>
        <end position="24"/>
    </location>
</feature>
<gene>
    <name evidence="11" type="ORF">NAEGRDRAFT_72113</name>
</gene>
<dbReference type="Proteomes" id="UP000006671">
    <property type="component" value="Unassembled WGS sequence"/>
</dbReference>
<feature type="transmembrane region" description="Helical" evidence="8">
    <location>
        <begin position="966"/>
        <end position="995"/>
    </location>
</feature>
<dbReference type="PROSITE" id="PS00022">
    <property type="entry name" value="EGF_1"/>
    <property type="match status" value="2"/>
</dbReference>
<evidence type="ECO:0000256" key="4">
    <source>
        <dbReference type="ARBA" id="ARBA00022729"/>
    </source>
</evidence>
<evidence type="ECO:0000256" key="7">
    <source>
        <dbReference type="ARBA" id="ARBA00023157"/>
    </source>
</evidence>
<dbReference type="Gene3D" id="2.10.25.10">
    <property type="entry name" value="Laminin"/>
    <property type="match status" value="1"/>
</dbReference>
<dbReference type="VEuPathDB" id="AmoebaDB:NAEGRDRAFT_72113"/>
<dbReference type="RefSeq" id="XP_002672731.1">
    <property type="nucleotide sequence ID" value="XM_002672685.1"/>
</dbReference>
<proteinExistence type="predicted"/>
<comment type="subcellular location">
    <subcellularLocation>
        <location evidence="1">Cell membrane</location>
    </subcellularLocation>
</comment>
<accession>D2VSZ2</accession>
<keyword evidence="6 8" id="KW-0472">Membrane</keyword>